<sequence>MLHYCLTYICTCIT</sequence>
<reference evidence="1" key="2">
    <citation type="journal article" date="2015" name="Data Brief">
        <title>Shoot transcriptome of the giant reed, Arundo donax.</title>
        <authorList>
            <person name="Barrero R.A."/>
            <person name="Guerrero F.D."/>
            <person name="Moolhuijzen P."/>
            <person name="Goolsby J.A."/>
            <person name="Tidwell J."/>
            <person name="Bellgard S.E."/>
            <person name="Bellgard M.I."/>
        </authorList>
    </citation>
    <scope>NUCLEOTIDE SEQUENCE</scope>
    <source>
        <tissue evidence="1">Shoot tissue taken approximately 20 cm above the soil surface</tissue>
    </source>
</reference>
<dbReference type="EMBL" id="GBRH01256981">
    <property type="protein sequence ID" value="JAD40914.1"/>
    <property type="molecule type" value="Transcribed_RNA"/>
</dbReference>
<accession>A0A0A8ZNC1</accession>
<protein>
    <submittedName>
        <fullName evidence="1">Uncharacterized protein</fullName>
    </submittedName>
</protein>
<name>A0A0A8ZNC1_ARUDO</name>
<organism evidence="1">
    <name type="scientific">Arundo donax</name>
    <name type="common">Giant reed</name>
    <name type="synonym">Donax arundinaceus</name>
    <dbReference type="NCBI Taxonomy" id="35708"/>
    <lineage>
        <taxon>Eukaryota</taxon>
        <taxon>Viridiplantae</taxon>
        <taxon>Streptophyta</taxon>
        <taxon>Embryophyta</taxon>
        <taxon>Tracheophyta</taxon>
        <taxon>Spermatophyta</taxon>
        <taxon>Magnoliopsida</taxon>
        <taxon>Liliopsida</taxon>
        <taxon>Poales</taxon>
        <taxon>Poaceae</taxon>
        <taxon>PACMAD clade</taxon>
        <taxon>Arundinoideae</taxon>
        <taxon>Arundineae</taxon>
        <taxon>Arundo</taxon>
    </lineage>
</organism>
<proteinExistence type="predicted"/>
<reference evidence="1" key="1">
    <citation type="submission" date="2014-09" db="EMBL/GenBank/DDBJ databases">
        <authorList>
            <person name="Magalhaes I.L.F."/>
            <person name="Oliveira U."/>
            <person name="Santos F.R."/>
            <person name="Vidigal T.H.D.A."/>
            <person name="Brescovit A.D."/>
            <person name="Santos A.J."/>
        </authorList>
    </citation>
    <scope>NUCLEOTIDE SEQUENCE</scope>
    <source>
        <tissue evidence="1">Shoot tissue taken approximately 20 cm above the soil surface</tissue>
    </source>
</reference>
<evidence type="ECO:0000313" key="1">
    <source>
        <dbReference type="EMBL" id="JAD40914.1"/>
    </source>
</evidence>